<keyword evidence="1" id="KW-0560">Oxidoreductase</keyword>
<dbReference type="AlphaFoldDB" id="A0AA41UXQ2"/>
<evidence type="ECO:0000256" key="1">
    <source>
        <dbReference type="ARBA" id="ARBA00023002"/>
    </source>
</evidence>
<organism evidence="5 6">
    <name type="scientific">Papaver nudicaule</name>
    <name type="common">Iceland poppy</name>
    <dbReference type="NCBI Taxonomy" id="74823"/>
    <lineage>
        <taxon>Eukaryota</taxon>
        <taxon>Viridiplantae</taxon>
        <taxon>Streptophyta</taxon>
        <taxon>Embryophyta</taxon>
        <taxon>Tracheophyta</taxon>
        <taxon>Spermatophyta</taxon>
        <taxon>Magnoliopsida</taxon>
        <taxon>Ranunculales</taxon>
        <taxon>Papaveraceae</taxon>
        <taxon>Papaveroideae</taxon>
        <taxon>Papaver</taxon>
    </lineage>
</organism>
<sequence>MIGNGVVGILSESINMWERRAPLTPSHCARLLNGSIEESGVKRIIIQPSMKRIHHDALYEDVGCEVSQNLSDCGLILGVKKPELEMILPNKAYAFFSHTHKAQTDNMPLLDKILAEKASLFDYELLVGDNGKRLLGFGGFAGRAGVIDMLHGLGIRYLSRGYSTPFLSLGASYMYPSLAAAKAAVSFVGEEITTHGLPSEICPIVFVFTGDGNVSQGAQEIFNLLSPVFVVPSRLPELSQMGGDFAQYTSTSKRVCKVFGCVTTSRDMVELEPKDPARTFDKADYYAHPEEYDPIFHKKIAPYASVIVNCVYWEKKFPQLLSIEQLQELKKNGCPLVGVADITCDIGGSLEFVNQTTQIERPFFMYNPLFNSYHNDLDGEGVICLAVDNLPAEFAKESTEHFGDILWKYVGHLASTKEVSKLPSELRRACIAYEGSLTSSYEYIPRMRNSDLDAYLNKLGLVALYVVFNLLVGGLTFWNTNGNLMSFLWNCFVLSLLQSLAGMVAVSMIWMHGDLTL</sequence>
<dbReference type="FunFam" id="3.40.50.720:FF:000284">
    <property type="entry name" value="Lysine-ketoglutarate reductase/saccharopine dehydrogenase1"/>
    <property type="match status" value="1"/>
</dbReference>
<feature type="transmembrane region" description="Helical" evidence="2">
    <location>
        <begin position="455"/>
        <end position="475"/>
    </location>
</feature>
<keyword evidence="2" id="KW-0812">Transmembrane</keyword>
<comment type="caution">
    <text evidence="5">The sequence shown here is derived from an EMBL/GenBank/DDBJ whole genome shotgun (WGS) entry which is preliminary data.</text>
</comment>
<dbReference type="PANTHER" id="PTHR11133:SF22">
    <property type="entry name" value="ALPHA-AMINOADIPIC SEMIALDEHYDE SYNTHASE, MITOCHONDRIAL"/>
    <property type="match status" value="1"/>
</dbReference>
<keyword evidence="2" id="KW-0472">Membrane</keyword>
<dbReference type="SMART" id="SM01003">
    <property type="entry name" value="AlaDh_PNT_N"/>
    <property type="match status" value="1"/>
</dbReference>
<dbReference type="EMBL" id="JAJJMA010021702">
    <property type="protein sequence ID" value="MCL7023391.1"/>
    <property type="molecule type" value="Genomic_DNA"/>
</dbReference>
<dbReference type="InterPro" id="IPR051168">
    <property type="entry name" value="AASS"/>
</dbReference>
<dbReference type="Pfam" id="PF05222">
    <property type="entry name" value="AlaDh_PNT_N"/>
    <property type="match status" value="1"/>
</dbReference>
<dbReference type="InterPro" id="IPR007886">
    <property type="entry name" value="AlaDH/PNT_N"/>
</dbReference>
<feature type="domain" description="Alanine dehydrogenase/pyridine nucleotide transhydrogenase NAD(H)-binding" evidence="3">
    <location>
        <begin position="184"/>
        <end position="386"/>
    </location>
</feature>
<dbReference type="Pfam" id="PF01262">
    <property type="entry name" value="AlaDh_PNT_C"/>
    <property type="match status" value="1"/>
</dbReference>
<keyword evidence="6" id="KW-1185">Reference proteome</keyword>
<dbReference type="SUPFAM" id="SSF52283">
    <property type="entry name" value="Formate/glycerate dehydrogenase catalytic domain-like"/>
    <property type="match status" value="1"/>
</dbReference>
<dbReference type="GO" id="GO:0019878">
    <property type="term" value="P:lysine biosynthetic process via aminoadipic acid"/>
    <property type="evidence" value="ECO:0007669"/>
    <property type="project" value="TreeGrafter"/>
</dbReference>
<feature type="domain" description="Alanine dehydrogenase/pyridine nucleotide transhydrogenase N-terminal" evidence="4">
    <location>
        <begin position="8"/>
        <end position="144"/>
    </location>
</feature>
<name>A0AA41UXQ2_PAPNU</name>
<evidence type="ECO:0000259" key="4">
    <source>
        <dbReference type="SMART" id="SM01003"/>
    </source>
</evidence>
<feature type="transmembrane region" description="Helical" evidence="2">
    <location>
        <begin position="487"/>
        <end position="511"/>
    </location>
</feature>
<gene>
    <name evidence="5" type="ORF">MKW94_007171</name>
</gene>
<dbReference type="GO" id="GO:0005737">
    <property type="term" value="C:cytoplasm"/>
    <property type="evidence" value="ECO:0007669"/>
    <property type="project" value="TreeGrafter"/>
</dbReference>
<dbReference type="InterPro" id="IPR007698">
    <property type="entry name" value="AlaDH/PNT_NAD(H)-bd"/>
</dbReference>
<evidence type="ECO:0000313" key="5">
    <source>
        <dbReference type="EMBL" id="MCL7023391.1"/>
    </source>
</evidence>
<protein>
    <submittedName>
        <fullName evidence="5">Uncharacterized protein</fullName>
    </submittedName>
</protein>
<proteinExistence type="predicted"/>
<dbReference type="Proteomes" id="UP001177140">
    <property type="component" value="Unassembled WGS sequence"/>
</dbReference>
<dbReference type="PANTHER" id="PTHR11133">
    <property type="entry name" value="SACCHAROPINE DEHYDROGENASE"/>
    <property type="match status" value="1"/>
</dbReference>
<evidence type="ECO:0000259" key="3">
    <source>
        <dbReference type="SMART" id="SM01002"/>
    </source>
</evidence>
<evidence type="ECO:0000256" key="2">
    <source>
        <dbReference type="SAM" id="Phobius"/>
    </source>
</evidence>
<dbReference type="Gene3D" id="3.40.50.720">
    <property type="entry name" value="NAD(P)-binding Rossmann-like Domain"/>
    <property type="match status" value="1"/>
</dbReference>
<dbReference type="SMART" id="SM01002">
    <property type="entry name" value="AlaDh_PNT_C"/>
    <property type="match status" value="1"/>
</dbReference>
<keyword evidence="2" id="KW-1133">Transmembrane helix</keyword>
<evidence type="ECO:0000313" key="6">
    <source>
        <dbReference type="Proteomes" id="UP001177140"/>
    </source>
</evidence>
<dbReference type="CDD" id="cd12189">
    <property type="entry name" value="LKR_SDH_like"/>
    <property type="match status" value="1"/>
</dbReference>
<dbReference type="GO" id="GO:0004753">
    <property type="term" value="F:saccharopine dehydrogenase activity"/>
    <property type="evidence" value="ECO:0007669"/>
    <property type="project" value="TreeGrafter"/>
</dbReference>
<reference evidence="5" key="1">
    <citation type="submission" date="2022-03" db="EMBL/GenBank/DDBJ databases">
        <title>A functionally conserved STORR gene fusion in Papaver species that diverged 16.8 million years ago.</title>
        <authorList>
            <person name="Catania T."/>
        </authorList>
    </citation>
    <scope>NUCLEOTIDE SEQUENCE</scope>
    <source>
        <strain evidence="5">S-191538</strain>
    </source>
</reference>
<accession>A0AA41UXQ2</accession>